<dbReference type="InterPro" id="IPR050275">
    <property type="entry name" value="PGM_Phosphatase"/>
</dbReference>
<reference evidence="1" key="1">
    <citation type="submission" date="2022-07" db="EMBL/GenBank/DDBJ databases">
        <title>Genome Sequence of Xylaria arbuscula.</title>
        <authorList>
            <person name="Buettner E."/>
        </authorList>
    </citation>
    <scope>NUCLEOTIDE SEQUENCE</scope>
    <source>
        <strain evidence="1">VT107</strain>
    </source>
</reference>
<protein>
    <recommendedName>
        <fullName evidence="3">Phosphoglycerate mutase-like protein</fullName>
    </recommendedName>
</protein>
<gene>
    <name evidence="1" type="ORF">NPX13_g3729</name>
</gene>
<dbReference type="PANTHER" id="PTHR48100">
    <property type="entry name" value="BROAD-SPECIFICITY PHOSPHATASE YOR283W-RELATED"/>
    <property type="match status" value="1"/>
</dbReference>
<sequence>MPPTIHLIRHAQAEHNVDQDFTIHDPDLTSLGHEQCELAFKEWGNPVIVLASPLQRTIQTALGLFREYTSSGRKIILVPGLQEVGNTPSDTGSPREKLESRFGNDLDYGLLAPDWADKTDKSLISEESIKERARSTRAFIRSIAQEYKDEDVSIVVVTHGKFLWYLTKNHDYWFKNVERRKYVFDDLTGESTEADLTETP</sequence>
<organism evidence="1 2">
    <name type="scientific">Xylaria arbuscula</name>
    <dbReference type="NCBI Taxonomy" id="114810"/>
    <lineage>
        <taxon>Eukaryota</taxon>
        <taxon>Fungi</taxon>
        <taxon>Dikarya</taxon>
        <taxon>Ascomycota</taxon>
        <taxon>Pezizomycotina</taxon>
        <taxon>Sordariomycetes</taxon>
        <taxon>Xylariomycetidae</taxon>
        <taxon>Xylariales</taxon>
        <taxon>Xylariaceae</taxon>
        <taxon>Xylaria</taxon>
    </lineage>
</organism>
<dbReference type="Pfam" id="PF00300">
    <property type="entry name" value="His_Phos_1"/>
    <property type="match status" value="1"/>
</dbReference>
<dbReference type="AlphaFoldDB" id="A0A9W8NI72"/>
<dbReference type="InterPro" id="IPR029033">
    <property type="entry name" value="His_PPase_superfam"/>
</dbReference>
<dbReference type="CDD" id="cd07067">
    <property type="entry name" value="HP_PGM_like"/>
    <property type="match status" value="1"/>
</dbReference>
<dbReference type="PANTHER" id="PTHR48100:SF54">
    <property type="entry name" value="PHOSPHATASE SPAC5H10.03-RELATED"/>
    <property type="match status" value="1"/>
</dbReference>
<dbReference type="Gene3D" id="3.40.50.1240">
    <property type="entry name" value="Phosphoglycerate mutase-like"/>
    <property type="match status" value="1"/>
</dbReference>
<dbReference type="GO" id="GO:0016791">
    <property type="term" value="F:phosphatase activity"/>
    <property type="evidence" value="ECO:0007669"/>
    <property type="project" value="TreeGrafter"/>
</dbReference>
<dbReference type="InterPro" id="IPR013078">
    <property type="entry name" value="His_Pase_superF_clade-1"/>
</dbReference>
<dbReference type="SUPFAM" id="SSF53254">
    <property type="entry name" value="Phosphoglycerate mutase-like"/>
    <property type="match status" value="1"/>
</dbReference>
<evidence type="ECO:0008006" key="3">
    <source>
        <dbReference type="Google" id="ProtNLM"/>
    </source>
</evidence>
<name>A0A9W8NI72_9PEZI</name>
<dbReference type="VEuPathDB" id="FungiDB:F4678DRAFT_460867"/>
<dbReference type="EMBL" id="JANPWZ010000481">
    <property type="protein sequence ID" value="KAJ3576351.1"/>
    <property type="molecule type" value="Genomic_DNA"/>
</dbReference>
<keyword evidence="2" id="KW-1185">Reference proteome</keyword>
<evidence type="ECO:0000313" key="1">
    <source>
        <dbReference type="EMBL" id="KAJ3576351.1"/>
    </source>
</evidence>
<dbReference type="SMART" id="SM00855">
    <property type="entry name" value="PGAM"/>
    <property type="match status" value="1"/>
</dbReference>
<dbReference type="Proteomes" id="UP001148614">
    <property type="component" value="Unassembled WGS sequence"/>
</dbReference>
<evidence type="ECO:0000313" key="2">
    <source>
        <dbReference type="Proteomes" id="UP001148614"/>
    </source>
</evidence>
<dbReference type="OrthoDB" id="496981at2759"/>
<comment type="caution">
    <text evidence="1">The sequence shown here is derived from an EMBL/GenBank/DDBJ whole genome shotgun (WGS) entry which is preliminary data.</text>
</comment>
<proteinExistence type="predicted"/>
<dbReference type="GO" id="GO:0005737">
    <property type="term" value="C:cytoplasm"/>
    <property type="evidence" value="ECO:0007669"/>
    <property type="project" value="TreeGrafter"/>
</dbReference>
<accession>A0A9W8NI72</accession>